<protein>
    <submittedName>
        <fullName evidence="1">Uncharacterized protein</fullName>
    </submittedName>
</protein>
<accession>F8QAR0</accession>
<dbReference type="Proteomes" id="UP000008063">
    <property type="component" value="Unassembled WGS sequence"/>
</dbReference>
<dbReference type="EMBL" id="GL945488">
    <property type="protein sequence ID" value="EGN94296.1"/>
    <property type="molecule type" value="Genomic_DNA"/>
</dbReference>
<dbReference type="HOGENOM" id="CLU_2997901_0_0_1"/>
<reference evidence="2" key="1">
    <citation type="journal article" date="2011" name="Science">
        <title>The plant cell wall-decomposing machinery underlies the functional diversity of forest fungi.</title>
        <authorList>
            <person name="Eastwood D.C."/>
            <person name="Floudas D."/>
            <person name="Binder M."/>
            <person name="Majcherczyk A."/>
            <person name="Schneider P."/>
            <person name="Aerts A."/>
            <person name="Asiegbu F.O."/>
            <person name="Baker S.E."/>
            <person name="Barry K."/>
            <person name="Bendiksby M."/>
            <person name="Blumentritt M."/>
            <person name="Coutinho P.M."/>
            <person name="Cullen D."/>
            <person name="de Vries R.P."/>
            <person name="Gathman A."/>
            <person name="Goodell B."/>
            <person name="Henrissat B."/>
            <person name="Ihrmark K."/>
            <person name="Kauserud H."/>
            <person name="Kohler A."/>
            <person name="LaButti K."/>
            <person name="Lapidus A."/>
            <person name="Lavin J.L."/>
            <person name="Lee Y.-H."/>
            <person name="Lindquist E."/>
            <person name="Lilly W."/>
            <person name="Lucas S."/>
            <person name="Morin E."/>
            <person name="Murat C."/>
            <person name="Oguiza J.A."/>
            <person name="Park J."/>
            <person name="Pisabarro A.G."/>
            <person name="Riley R."/>
            <person name="Rosling A."/>
            <person name="Salamov A."/>
            <person name="Schmidt O."/>
            <person name="Schmutz J."/>
            <person name="Skrede I."/>
            <person name="Stenlid J."/>
            <person name="Wiebenga A."/>
            <person name="Xie X."/>
            <person name="Kuees U."/>
            <person name="Hibbett D.S."/>
            <person name="Hoffmeister D."/>
            <person name="Hoegberg N."/>
            <person name="Martin F."/>
            <person name="Grigoriev I.V."/>
            <person name="Watkinson S.C."/>
        </authorList>
    </citation>
    <scope>NUCLEOTIDE SEQUENCE [LARGE SCALE GENOMIC DNA]</scope>
    <source>
        <strain evidence="2">strain S7.3</strain>
    </source>
</reference>
<proteinExistence type="predicted"/>
<dbReference type="InParanoid" id="F8QAR0"/>
<name>F8QAR0_SERL3</name>
<dbReference type="AlphaFoldDB" id="F8QAR0"/>
<evidence type="ECO:0000313" key="1">
    <source>
        <dbReference type="EMBL" id="EGN94296.1"/>
    </source>
</evidence>
<organism evidence="2">
    <name type="scientific">Serpula lacrymans var. lacrymans (strain S7.3)</name>
    <name type="common">Dry rot fungus</name>
    <dbReference type="NCBI Taxonomy" id="936435"/>
    <lineage>
        <taxon>Eukaryota</taxon>
        <taxon>Fungi</taxon>
        <taxon>Dikarya</taxon>
        <taxon>Basidiomycota</taxon>
        <taxon>Agaricomycotina</taxon>
        <taxon>Agaricomycetes</taxon>
        <taxon>Agaricomycetidae</taxon>
        <taxon>Boletales</taxon>
        <taxon>Coniophorineae</taxon>
        <taxon>Serpulaceae</taxon>
        <taxon>Serpula</taxon>
    </lineage>
</organism>
<sequence length="66" mass="7604">MRESLSKRCMVGCIIFPDIALNRGYAIWISSQGFMTVLLCHKYNRIPRVRGVMGNKLDNHNMMGMQ</sequence>
<gene>
    <name evidence="1" type="ORF">SERLA73DRAFT_188099</name>
</gene>
<keyword evidence="2" id="KW-1185">Reference proteome</keyword>
<evidence type="ECO:0000313" key="2">
    <source>
        <dbReference type="Proteomes" id="UP000008063"/>
    </source>
</evidence>